<dbReference type="InterPro" id="IPR036390">
    <property type="entry name" value="WH_DNA-bd_sf"/>
</dbReference>
<comment type="similarity">
    <text evidence="1">Belongs to the LysR transcriptional regulatory family.</text>
</comment>
<reference evidence="6 7" key="1">
    <citation type="submission" date="2018-05" db="EMBL/GenBank/DDBJ databases">
        <title>Genomic Encyclopedia of Type Strains, Phase IV (KMG-V): Genome sequencing to study the core and pangenomes of soil and plant-associated prokaryotes.</title>
        <authorList>
            <person name="Whitman W."/>
        </authorList>
    </citation>
    <scope>NUCLEOTIDE SEQUENCE [LARGE SCALE GENOMIC DNA]</scope>
    <source>
        <strain evidence="6 7">SCZa-39</strain>
    </source>
</reference>
<dbReference type="Gene3D" id="1.10.10.10">
    <property type="entry name" value="Winged helix-like DNA-binding domain superfamily/Winged helix DNA-binding domain"/>
    <property type="match status" value="1"/>
</dbReference>
<organism evidence="6 7">
    <name type="scientific">Paraburkholderia unamae</name>
    <dbReference type="NCBI Taxonomy" id="219649"/>
    <lineage>
        <taxon>Bacteria</taxon>
        <taxon>Pseudomonadati</taxon>
        <taxon>Pseudomonadota</taxon>
        <taxon>Betaproteobacteria</taxon>
        <taxon>Burkholderiales</taxon>
        <taxon>Burkholderiaceae</taxon>
        <taxon>Paraburkholderia</taxon>
    </lineage>
</organism>
<dbReference type="Proteomes" id="UP000245712">
    <property type="component" value="Unassembled WGS sequence"/>
</dbReference>
<dbReference type="SUPFAM" id="SSF53850">
    <property type="entry name" value="Periplasmic binding protein-like II"/>
    <property type="match status" value="1"/>
</dbReference>
<dbReference type="CDD" id="cd08422">
    <property type="entry name" value="PBP2_CrgA_like"/>
    <property type="match status" value="1"/>
</dbReference>
<protein>
    <submittedName>
        <fullName evidence="6">DNA-binding transcriptional LysR family regulator</fullName>
    </submittedName>
</protein>
<evidence type="ECO:0000256" key="1">
    <source>
        <dbReference type="ARBA" id="ARBA00009437"/>
    </source>
</evidence>
<evidence type="ECO:0000313" key="7">
    <source>
        <dbReference type="Proteomes" id="UP000245712"/>
    </source>
</evidence>
<dbReference type="InterPro" id="IPR005119">
    <property type="entry name" value="LysR_subst-bd"/>
</dbReference>
<dbReference type="PANTHER" id="PTHR30537:SF80">
    <property type="entry name" value="TRANSCRIPTIONAL REGULATOR"/>
    <property type="match status" value="1"/>
</dbReference>
<evidence type="ECO:0000256" key="3">
    <source>
        <dbReference type="ARBA" id="ARBA00023125"/>
    </source>
</evidence>
<gene>
    <name evidence="6" type="ORF">C7402_14349</name>
</gene>
<dbReference type="GO" id="GO:0003677">
    <property type="term" value="F:DNA binding"/>
    <property type="evidence" value="ECO:0007669"/>
    <property type="project" value="UniProtKB-KW"/>
</dbReference>
<name>A0ABX5K6N8_9BURK</name>
<dbReference type="Gene3D" id="3.40.190.290">
    <property type="match status" value="1"/>
</dbReference>
<dbReference type="SUPFAM" id="SSF46785">
    <property type="entry name" value="Winged helix' DNA-binding domain"/>
    <property type="match status" value="1"/>
</dbReference>
<dbReference type="Pfam" id="PF00126">
    <property type="entry name" value="HTH_1"/>
    <property type="match status" value="1"/>
</dbReference>
<keyword evidence="3 6" id="KW-0238">DNA-binding</keyword>
<feature type="domain" description="HTH lysR-type" evidence="5">
    <location>
        <begin position="1"/>
        <end position="59"/>
    </location>
</feature>
<evidence type="ECO:0000259" key="5">
    <source>
        <dbReference type="PROSITE" id="PS50931"/>
    </source>
</evidence>
<dbReference type="EMBL" id="QEOB01000043">
    <property type="protein sequence ID" value="PVX61202.1"/>
    <property type="molecule type" value="Genomic_DNA"/>
</dbReference>
<keyword evidence="4" id="KW-0804">Transcription</keyword>
<sequence>MDTIRSMRIFARAVELGSLSAVAREMGATQPTVSKIVAGLEAELGARLLTRTTTTLAPTEAGARFYRRARELLEAFDEAAADVKGSQERPEGRLRVAAPVSFGVLHLNRLVHEFMTRYPGIEVDLMLNDRFVDPVAEGVDVTLRIGRDLPPDVIARRVAESRRRIVAAPALLRDGPRIRQPDDLAKHAYLHYASPANAQPLELRHRDGRVASVAVRGRYRINNSLAIRESLLAGAGLTLAPDWLVGDLLAHGRLETVLPAWSARPHELFLLFAPGRYRPARARLFIEFLGARLLAADGLYWQAGERAQGKEGVAPRG</sequence>
<keyword evidence="7" id="KW-1185">Reference proteome</keyword>
<evidence type="ECO:0000313" key="6">
    <source>
        <dbReference type="EMBL" id="PVX61202.1"/>
    </source>
</evidence>
<dbReference type="PROSITE" id="PS50931">
    <property type="entry name" value="HTH_LYSR"/>
    <property type="match status" value="1"/>
</dbReference>
<proteinExistence type="inferred from homology"/>
<dbReference type="InterPro" id="IPR036388">
    <property type="entry name" value="WH-like_DNA-bd_sf"/>
</dbReference>
<evidence type="ECO:0000256" key="2">
    <source>
        <dbReference type="ARBA" id="ARBA00023015"/>
    </source>
</evidence>
<dbReference type="Pfam" id="PF03466">
    <property type="entry name" value="LysR_substrate"/>
    <property type="match status" value="1"/>
</dbReference>
<accession>A0ABX5K6N8</accession>
<evidence type="ECO:0000256" key="4">
    <source>
        <dbReference type="ARBA" id="ARBA00023163"/>
    </source>
</evidence>
<dbReference type="RefSeq" id="WP_116615045.1">
    <property type="nucleotide sequence ID" value="NZ_QEOB01000043.1"/>
</dbReference>
<dbReference type="PANTHER" id="PTHR30537">
    <property type="entry name" value="HTH-TYPE TRANSCRIPTIONAL REGULATOR"/>
    <property type="match status" value="1"/>
</dbReference>
<dbReference type="InterPro" id="IPR000847">
    <property type="entry name" value="LysR_HTH_N"/>
</dbReference>
<comment type="caution">
    <text evidence="6">The sequence shown here is derived from an EMBL/GenBank/DDBJ whole genome shotgun (WGS) entry which is preliminary data.</text>
</comment>
<dbReference type="PRINTS" id="PR00039">
    <property type="entry name" value="HTHLYSR"/>
</dbReference>
<keyword evidence="2" id="KW-0805">Transcription regulation</keyword>
<dbReference type="InterPro" id="IPR058163">
    <property type="entry name" value="LysR-type_TF_proteobact-type"/>
</dbReference>